<dbReference type="Pfam" id="PF00378">
    <property type="entry name" value="ECH_1"/>
    <property type="match status" value="1"/>
</dbReference>
<dbReference type="GO" id="GO:0006635">
    <property type="term" value="P:fatty acid beta-oxidation"/>
    <property type="evidence" value="ECO:0007669"/>
    <property type="project" value="TreeGrafter"/>
</dbReference>
<protein>
    <submittedName>
        <fullName evidence="1">Enoyl-CoA hydratase</fullName>
        <ecNumber evidence="1">4.2.1.17</ecNumber>
    </submittedName>
</protein>
<proteinExistence type="predicted"/>
<keyword evidence="1" id="KW-0456">Lyase</keyword>
<dbReference type="Gene3D" id="3.90.226.10">
    <property type="entry name" value="2-enoyl-CoA Hydratase, Chain A, domain 1"/>
    <property type="match status" value="1"/>
</dbReference>
<dbReference type="EC" id="4.2.1.17" evidence="1"/>
<dbReference type="InterPro" id="IPR029045">
    <property type="entry name" value="ClpP/crotonase-like_dom_sf"/>
</dbReference>
<name>A0A7W4FCF6_GLUDI</name>
<dbReference type="SUPFAM" id="SSF52096">
    <property type="entry name" value="ClpP/crotonase"/>
    <property type="match status" value="1"/>
</dbReference>
<dbReference type="CDD" id="cd06558">
    <property type="entry name" value="crotonase-like"/>
    <property type="match status" value="1"/>
</dbReference>
<dbReference type="NCBIfam" id="NF004796">
    <property type="entry name" value="PRK06144.1"/>
    <property type="match status" value="1"/>
</dbReference>
<comment type="caution">
    <text evidence="1">The sequence shown here is derived from an EMBL/GenBank/DDBJ whole genome shotgun (WGS) entry which is preliminary data.</text>
</comment>
<evidence type="ECO:0000313" key="2">
    <source>
        <dbReference type="Proteomes" id="UP000550787"/>
    </source>
</evidence>
<gene>
    <name evidence="1" type="ORF">HLH33_02435</name>
</gene>
<reference evidence="1 2" key="1">
    <citation type="submission" date="2020-04" db="EMBL/GenBank/DDBJ databases">
        <title>Description of novel Gluconacetobacter.</title>
        <authorList>
            <person name="Sombolestani A."/>
        </authorList>
    </citation>
    <scope>NUCLEOTIDE SEQUENCE [LARGE SCALE GENOMIC DNA]</scope>
    <source>
        <strain evidence="1 2">LMG 7603</strain>
    </source>
</reference>
<dbReference type="RefSeq" id="WP_183115349.1">
    <property type="nucleotide sequence ID" value="NZ_JABEQG010000002.1"/>
</dbReference>
<dbReference type="Proteomes" id="UP000550787">
    <property type="component" value="Unassembled WGS sequence"/>
</dbReference>
<dbReference type="PANTHER" id="PTHR11941">
    <property type="entry name" value="ENOYL-COA HYDRATASE-RELATED"/>
    <property type="match status" value="1"/>
</dbReference>
<accession>A0A7W4FCF6</accession>
<dbReference type="GO" id="GO:0004300">
    <property type="term" value="F:enoyl-CoA hydratase activity"/>
    <property type="evidence" value="ECO:0007669"/>
    <property type="project" value="UniProtKB-EC"/>
</dbReference>
<sequence length="275" mass="28851">MTGARDGHAGHGATDERAAAGRVRLAIDQDVAHITFDRPAARNAMTWAMYADLADAIARIGDTPSVRIAVLRGAGGKAFVAGTDIAQFHAFRTGEDGVAYERKIDSCITALDRIGVPTLAVVEGYAVGGGLAIANACDFRIAAAGARFGVPIARTLGNCLSAANVARLERGLGVAWVKRMLLLAEMPTAEDLAPTGYLCAVTAPGELDGAVSRICRRIRDHAPITIDVTRETVRRLEGGAAPDISDLISRCYGSADFHRGVAAFGTGTPPRWEGR</sequence>
<organism evidence="1 2">
    <name type="scientific">Gluconacetobacter diazotrophicus</name>
    <name type="common">Acetobacter diazotrophicus</name>
    <dbReference type="NCBI Taxonomy" id="33996"/>
    <lineage>
        <taxon>Bacteria</taxon>
        <taxon>Pseudomonadati</taxon>
        <taxon>Pseudomonadota</taxon>
        <taxon>Alphaproteobacteria</taxon>
        <taxon>Acetobacterales</taxon>
        <taxon>Acetobacteraceae</taxon>
        <taxon>Gluconacetobacter</taxon>
    </lineage>
</organism>
<evidence type="ECO:0000313" key="1">
    <source>
        <dbReference type="EMBL" id="MBB2155175.1"/>
    </source>
</evidence>
<dbReference type="AlphaFoldDB" id="A0A7W4FCF6"/>
<dbReference type="InterPro" id="IPR001753">
    <property type="entry name" value="Enoyl-CoA_hydra/iso"/>
</dbReference>
<dbReference type="PANTHER" id="PTHR11941:SF54">
    <property type="entry name" value="ENOYL-COA HYDRATASE, MITOCHONDRIAL"/>
    <property type="match status" value="1"/>
</dbReference>
<dbReference type="EMBL" id="JABEQG010000002">
    <property type="protein sequence ID" value="MBB2155175.1"/>
    <property type="molecule type" value="Genomic_DNA"/>
</dbReference>